<name>A0A453DVW9_AEGTS</name>
<dbReference type="Gramene" id="AET3Gv20122900.5">
    <property type="protein sequence ID" value="AET3Gv20122900.5"/>
    <property type="gene ID" value="AET3Gv20122900"/>
</dbReference>
<evidence type="ECO:0000256" key="1">
    <source>
        <dbReference type="SAM" id="MobiDB-lite"/>
    </source>
</evidence>
<feature type="chain" id="PRO_5019013245" evidence="2">
    <location>
        <begin position="26"/>
        <end position="63"/>
    </location>
</feature>
<accession>A0A453DVW9</accession>
<reference evidence="4" key="1">
    <citation type="journal article" date="2014" name="Science">
        <title>Ancient hybridizations among the ancestral genomes of bread wheat.</title>
        <authorList>
            <consortium name="International Wheat Genome Sequencing Consortium,"/>
            <person name="Marcussen T."/>
            <person name="Sandve S.R."/>
            <person name="Heier L."/>
            <person name="Spannagl M."/>
            <person name="Pfeifer M."/>
            <person name="Jakobsen K.S."/>
            <person name="Wulff B.B."/>
            <person name="Steuernagel B."/>
            <person name="Mayer K.F."/>
            <person name="Olsen O.A."/>
        </authorList>
    </citation>
    <scope>NUCLEOTIDE SEQUENCE [LARGE SCALE GENOMIC DNA]</scope>
    <source>
        <strain evidence="4">cv. AL8/78</strain>
    </source>
</reference>
<organism evidence="3 4">
    <name type="scientific">Aegilops tauschii subsp. strangulata</name>
    <name type="common">Goatgrass</name>
    <dbReference type="NCBI Taxonomy" id="200361"/>
    <lineage>
        <taxon>Eukaryota</taxon>
        <taxon>Viridiplantae</taxon>
        <taxon>Streptophyta</taxon>
        <taxon>Embryophyta</taxon>
        <taxon>Tracheophyta</taxon>
        <taxon>Spermatophyta</taxon>
        <taxon>Magnoliopsida</taxon>
        <taxon>Liliopsida</taxon>
        <taxon>Poales</taxon>
        <taxon>Poaceae</taxon>
        <taxon>BOP clade</taxon>
        <taxon>Pooideae</taxon>
        <taxon>Triticodae</taxon>
        <taxon>Triticeae</taxon>
        <taxon>Triticinae</taxon>
        <taxon>Aegilops</taxon>
    </lineage>
</organism>
<evidence type="ECO:0000256" key="2">
    <source>
        <dbReference type="SAM" id="SignalP"/>
    </source>
</evidence>
<evidence type="ECO:0000313" key="3">
    <source>
        <dbReference type="EnsemblPlants" id="AET3Gv20122900.5"/>
    </source>
</evidence>
<dbReference type="EnsemblPlants" id="AET3Gv20122900.5">
    <property type="protein sequence ID" value="AET3Gv20122900.5"/>
    <property type="gene ID" value="AET3Gv20122900"/>
</dbReference>
<protein>
    <submittedName>
        <fullName evidence="3">Uncharacterized protein</fullName>
    </submittedName>
</protein>
<dbReference type="AlphaFoldDB" id="A0A453DVW9"/>
<reference evidence="3" key="4">
    <citation type="submission" date="2019-03" db="UniProtKB">
        <authorList>
            <consortium name="EnsemblPlants"/>
        </authorList>
    </citation>
    <scope>IDENTIFICATION</scope>
</reference>
<keyword evidence="4" id="KW-1185">Reference proteome</keyword>
<proteinExistence type="predicted"/>
<reference evidence="3" key="3">
    <citation type="journal article" date="2017" name="Nature">
        <title>Genome sequence of the progenitor of the wheat D genome Aegilops tauschii.</title>
        <authorList>
            <person name="Luo M.C."/>
            <person name="Gu Y.Q."/>
            <person name="Puiu D."/>
            <person name="Wang H."/>
            <person name="Twardziok S.O."/>
            <person name="Deal K.R."/>
            <person name="Huo N."/>
            <person name="Zhu T."/>
            <person name="Wang L."/>
            <person name="Wang Y."/>
            <person name="McGuire P.E."/>
            <person name="Liu S."/>
            <person name="Long H."/>
            <person name="Ramasamy R.K."/>
            <person name="Rodriguez J.C."/>
            <person name="Van S.L."/>
            <person name="Yuan L."/>
            <person name="Wang Z."/>
            <person name="Xia Z."/>
            <person name="Xiao L."/>
            <person name="Anderson O.D."/>
            <person name="Ouyang S."/>
            <person name="Liang Y."/>
            <person name="Zimin A.V."/>
            <person name="Pertea G."/>
            <person name="Qi P."/>
            <person name="Bennetzen J.L."/>
            <person name="Dai X."/>
            <person name="Dawson M.W."/>
            <person name="Muller H.G."/>
            <person name="Kugler K."/>
            <person name="Rivarola-Duarte L."/>
            <person name="Spannagl M."/>
            <person name="Mayer K.F.X."/>
            <person name="Lu F.H."/>
            <person name="Bevan M.W."/>
            <person name="Leroy P."/>
            <person name="Li P."/>
            <person name="You F.M."/>
            <person name="Sun Q."/>
            <person name="Liu Z."/>
            <person name="Lyons E."/>
            <person name="Wicker T."/>
            <person name="Salzberg S.L."/>
            <person name="Devos K.M."/>
            <person name="Dvorak J."/>
        </authorList>
    </citation>
    <scope>NUCLEOTIDE SEQUENCE [LARGE SCALE GENOMIC DNA]</scope>
    <source>
        <strain evidence="3">cv. AL8/78</strain>
    </source>
</reference>
<dbReference type="Proteomes" id="UP000015105">
    <property type="component" value="Chromosome 3D"/>
</dbReference>
<feature type="region of interest" description="Disordered" evidence="1">
    <location>
        <begin position="41"/>
        <end position="63"/>
    </location>
</feature>
<evidence type="ECO:0000313" key="4">
    <source>
        <dbReference type="Proteomes" id="UP000015105"/>
    </source>
</evidence>
<feature type="signal peptide" evidence="2">
    <location>
        <begin position="1"/>
        <end position="25"/>
    </location>
</feature>
<sequence>KETLAAVVFLFVVLEAIFWSVGSYGAAHRCREAEGPRRLSQAGLGGLPSSGSLPIPPTAISVL</sequence>
<reference evidence="4" key="2">
    <citation type="journal article" date="2017" name="Nat. Plants">
        <title>The Aegilops tauschii genome reveals multiple impacts of transposons.</title>
        <authorList>
            <person name="Zhao G."/>
            <person name="Zou C."/>
            <person name="Li K."/>
            <person name="Wang K."/>
            <person name="Li T."/>
            <person name="Gao L."/>
            <person name="Zhang X."/>
            <person name="Wang H."/>
            <person name="Yang Z."/>
            <person name="Liu X."/>
            <person name="Jiang W."/>
            <person name="Mao L."/>
            <person name="Kong X."/>
            <person name="Jiao Y."/>
            <person name="Jia J."/>
        </authorList>
    </citation>
    <scope>NUCLEOTIDE SEQUENCE [LARGE SCALE GENOMIC DNA]</scope>
    <source>
        <strain evidence="4">cv. AL8/78</strain>
    </source>
</reference>
<reference evidence="3" key="5">
    <citation type="journal article" date="2021" name="G3 (Bethesda)">
        <title>Aegilops tauschii genome assembly Aet v5.0 features greater sequence contiguity and improved annotation.</title>
        <authorList>
            <person name="Wang L."/>
            <person name="Zhu T."/>
            <person name="Rodriguez J.C."/>
            <person name="Deal K.R."/>
            <person name="Dubcovsky J."/>
            <person name="McGuire P.E."/>
            <person name="Lux T."/>
            <person name="Spannagl M."/>
            <person name="Mayer K.F.X."/>
            <person name="Baldrich P."/>
            <person name="Meyers B.C."/>
            <person name="Huo N."/>
            <person name="Gu Y.Q."/>
            <person name="Zhou H."/>
            <person name="Devos K.M."/>
            <person name="Bennetzen J.L."/>
            <person name="Unver T."/>
            <person name="Budak H."/>
            <person name="Gulick P.J."/>
            <person name="Galiba G."/>
            <person name="Kalapos B."/>
            <person name="Nelson D.R."/>
            <person name="Li P."/>
            <person name="You F.M."/>
            <person name="Luo M.C."/>
            <person name="Dvorak J."/>
        </authorList>
    </citation>
    <scope>NUCLEOTIDE SEQUENCE [LARGE SCALE GENOMIC DNA]</scope>
    <source>
        <strain evidence="3">cv. AL8/78</strain>
    </source>
</reference>
<keyword evidence="2" id="KW-0732">Signal</keyword>